<feature type="transmembrane region" description="Helical" evidence="1">
    <location>
        <begin position="89"/>
        <end position="108"/>
    </location>
</feature>
<keyword evidence="1" id="KW-0812">Transmembrane</keyword>
<gene>
    <name evidence="2" type="ORF">SAMN05444484_102818</name>
</gene>
<accession>A0A1M7E1B4</accession>
<sequence>MVVCFQKIQQIKFILLENNTTSQTDNHEKLMETIILLFQNPVIIILLIIIFLSKLFPPKNINSLYGYRTVKSMRNKSNWDFAQKYSTNLLLKLLSLLFVIQIILYMVYGSTPFINISILIGLIICVALVLYLTEKRLK</sequence>
<evidence type="ECO:0000313" key="3">
    <source>
        <dbReference type="Proteomes" id="UP000184028"/>
    </source>
</evidence>
<name>A0A1M7E1B4_9FLAO</name>
<keyword evidence="3" id="KW-1185">Reference proteome</keyword>
<reference evidence="3" key="1">
    <citation type="submission" date="2016-11" db="EMBL/GenBank/DDBJ databases">
        <authorList>
            <person name="Varghese N."/>
            <person name="Submissions S."/>
        </authorList>
    </citation>
    <scope>NUCLEOTIDE SEQUENCE [LARGE SCALE GENOMIC DNA]</scope>
    <source>
        <strain evidence="3">DSM 24724</strain>
    </source>
</reference>
<dbReference type="Proteomes" id="UP000184028">
    <property type="component" value="Unassembled WGS sequence"/>
</dbReference>
<evidence type="ECO:0000256" key="1">
    <source>
        <dbReference type="SAM" id="Phobius"/>
    </source>
</evidence>
<dbReference type="InterPro" id="IPR025962">
    <property type="entry name" value="SdpI/YhfL"/>
</dbReference>
<dbReference type="Pfam" id="PF13630">
    <property type="entry name" value="SdpI"/>
    <property type="match status" value="1"/>
</dbReference>
<dbReference type="AlphaFoldDB" id="A0A1M7E1B4"/>
<proteinExistence type="predicted"/>
<dbReference type="RefSeq" id="WP_082815729.1">
    <property type="nucleotide sequence ID" value="NZ_FRBT01000002.1"/>
</dbReference>
<protein>
    <submittedName>
        <fullName evidence="2">SdpI/YhfL protein family protein</fullName>
    </submittedName>
</protein>
<feature type="transmembrane region" description="Helical" evidence="1">
    <location>
        <begin position="34"/>
        <end position="52"/>
    </location>
</feature>
<evidence type="ECO:0000313" key="2">
    <source>
        <dbReference type="EMBL" id="SHL85490.1"/>
    </source>
</evidence>
<dbReference type="EMBL" id="FRBT01000002">
    <property type="protein sequence ID" value="SHL85490.1"/>
    <property type="molecule type" value="Genomic_DNA"/>
</dbReference>
<dbReference type="OrthoDB" id="3173919at2"/>
<organism evidence="2 3">
    <name type="scientific">Flavobacterium chilense</name>
    <dbReference type="NCBI Taxonomy" id="946677"/>
    <lineage>
        <taxon>Bacteria</taxon>
        <taxon>Pseudomonadati</taxon>
        <taxon>Bacteroidota</taxon>
        <taxon>Flavobacteriia</taxon>
        <taxon>Flavobacteriales</taxon>
        <taxon>Flavobacteriaceae</taxon>
        <taxon>Flavobacterium</taxon>
    </lineage>
</organism>
<feature type="transmembrane region" description="Helical" evidence="1">
    <location>
        <begin position="114"/>
        <end position="133"/>
    </location>
</feature>
<keyword evidence="1" id="KW-1133">Transmembrane helix</keyword>
<keyword evidence="1" id="KW-0472">Membrane</keyword>
<dbReference type="STRING" id="946677.SAMN05444484_102818"/>